<organism evidence="1 2">
    <name type="scientific">Modestobacter versicolor</name>
    <dbReference type="NCBI Taxonomy" id="429133"/>
    <lineage>
        <taxon>Bacteria</taxon>
        <taxon>Bacillati</taxon>
        <taxon>Actinomycetota</taxon>
        <taxon>Actinomycetes</taxon>
        <taxon>Geodermatophilales</taxon>
        <taxon>Geodermatophilaceae</taxon>
        <taxon>Modestobacter</taxon>
    </lineage>
</organism>
<evidence type="ECO:0008006" key="3">
    <source>
        <dbReference type="Google" id="ProtNLM"/>
    </source>
</evidence>
<dbReference type="SUPFAM" id="SSF141571">
    <property type="entry name" value="Pentapeptide repeat-like"/>
    <property type="match status" value="1"/>
</dbReference>
<dbReference type="Gene3D" id="2.160.20.80">
    <property type="entry name" value="E3 ubiquitin-protein ligase SopA"/>
    <property type="match status" value="1"/>
</dbReference>
<dbReference type="RefSeq" id="WP_183513497.1">
    <property type="nucleotide sequence ID" value="NZ_JACIBU010000001.1"/>
</dbReference>
<evidence type="ECO:0000313" key="1">
    <source>
        <dbReference type="EMBL" id="MBB3674986.1"/>
    </source>
</evidence>
<name>A0A839Y145_9ACTN</name>
<protein>
    <recommendedName>
        <fullName evidence="3">Pentapeptide repeat-containing protein</fullName>
    </recommendedName>
</protein>
<dbReference type="PANTHER" id="PTHR14136">
    <property type="entry name" value="BTB_POZ DOMAIN-CONTAINING PROTEIN KCTD9"/>
    <property type="match status" value="1"/>
</dbReference>
<dbReference type="AlphaFoldDB" id="A0A839Y145"/>
<dbReference type="EMBL" id="JACIBU010000001">
    <property type="protein sequence ID" value="MBB3674986.1"/>
    <property type="molecule type" value="Genomic_DNA"/>
</dbReference>
<dbReference type="PANTHER" id="PTHR14136:SF37">
    <property type="entry name" value="PENTAPEPTIDE REPEAT-CONTAINING PROTEIN"/>
    <property type="match status" value="1"/>
</dbReference>
<dbReference type="Proteomes" id="UP000580718">
    <property type="component" value="Unassembled WGS sequence"/>
</dbReference>
<reference evidence="1 2" key="1">
    <citation type="submission" date="2020-08" db="EMBL/GenBank/DDBJ databases">
        <title>Sequencing the genomes of 1000 actinobacteria strains.</title>
        <authorList>
            <person name="Klenk H.-P."/>
        </authorList>
    </citation>
    <scope>NUCLEOTIDE SEQUENCE [LARGE SCALE GENOMIC DNA]</scope>
    <source>
        <strain evidence="1 2">DSM 16678</strain>
    </source>
</reference>
<dbReference type="InterPro" id="IPR001646">
    <property type="entry name" value="5peptide_repeat"/>
</dbReference>
<dbReference type="InterPro" id="IPR051082">
    <property type="entry name" value="Pentapeptide-BTB/POZ_domain"/>
</dbReference>
<accession>A0A839Y145</accession>
<comment type="caution">
    <text evidence="1">The sequence shown here is derived from an EMBL/GenBank/DDBJ whole genome shotgun (WGS) entry which is preliminary data.</text>
</comment>
<proteinExistence type="predicted"/>
<sequence length="280" mass="29841">MPSADLAAARRELTADCSRCAALCCVLPAFAASADFAVDKPAGTPCLNLLTDDRCGMHDQLRERGFPGCVVFDCLGAGQRLTRSTFAGRSWRDDPATAREMAATFPVMRQLTELLWHLTEARTLTTDPAVGALLDRVEQLTRSPAAELARADVGALRSEAGELLGQVSERARADVPGRARDRRGADLMGAALRGASLRGASLRGAYLIGADLRGADLRRADLLGADLRSADLRGADLTGALFLTQPQLTAATGDAATRLPAALARPAHWAASRLEQRRRR</sequence>
<gene>
    <name evidence="1" type="ORF">FHX36_000721</name>
</gene>
<dbReference type="Pfam" id="PF00805">
    <property type="entry name" value="Pentapeptide"/>
    <property type="match status" value="1"/>
</dbReference>
<evidence type="ECO:0000313" key="2">
    <source>
        <dbReference type="Proteomes" id="UP000580718"/>
    </source>
</evidence>